<dbReference type="KEGG" id="dpl:KGM_200146A"/>
<name>A0A212EPW1_DANPL</name>
<organism evidence="1 2">
    <name type="scientific">Danaus plexippus plexippus</name>
    <dbReference type="NCBI Taxonomy" id="278856"/>
    <lineage>
        <taxon>Eukaryota</taxon>
        <taxon>Metazoa</taxon>
        <taxon>Ecdysozoa</taxon>
        <taxon>Arthropoda</taxon>
        <taxon>Hexapoda</taxon>
        <taxon>Insecta</taxon>
        <taxon>Pterygota</taxon>
        <taxon>Neoptera</taxon>
        <taxon>Endopterygota</taxon>
        <taxon>Lepidoptera</taxon>
        <taxon>Glossata</taxon>
        <taxon>Ditrysia</taxon>
        <taxon>Papilionoidea</taxon>
        <taxon>Nymphalidae</taxon>
        <taxon>Danainae</taxon>
        <taxon>Danaini</taxon>
        <taxon>Danaina</taxon>
        <taxon>Danaus</taxon>
        <taxon>Danaus</taxon>
    </lineage>
</organism>
<evidence type="ECO:0000313" key="1">
    <source>
        <dbReference type="EMBL" id="OWR43504.1"/>
    </source>
</evidence>
<gene>
    <name evidence="1" type="ORF">KGM_200146A</name>
</gene>
<evidence type="ECO:0000313" key="2">
    <source>
        <dbReference type="Proteomes" id="UP000007151"/>
    </source>
</evidence>
<dbReference type="InParanoid" id="A0A212EPW1"/>
<proteinExistence type="predicted"/>
<dbReference type="Proteomes" id="UP000007151">
    <property type="component" value="Unassembled WGS sequence"/>
</dbReference>
<dbReference type="Gene3D" id="3.40.50.720">
    <property type="entry name" value="NAD(P)-binding Rossmann-like Domain"/>
    <property type="match status" value="1"/>
</dbReference>
<accession>A0A212EPW1</accession>
<dbReference type="SUPFAM" id="SSF51735">
    <property type="entry name" value="NAD(P)-binding Rossmann-fold domains"/>
    <property type="match status" value="1"/>
</dbReference>
<feature type="non-terminal residue" evidence="1">
    <location>
        <position position="33"/>
    </location>
</feature>
<protein>
    <submittedName>
        <fullName evidence="1">Alcohol dehydrogenase</fullName>
    </submittedName>
</protein>
<sequence length="33" mass="3622">MLFDLKDRVVLITGGCNGIGAKVIEFLLDEDVK</sequence>
<keyword evidence="2" id="KW-1185">Reference proteome</keyword>
<dbReference type="EMBL" id="AGBW02013385">
    <property type="protein sequence ID" value="OWR43504.1"/>
    <property type="molecule type" value="Genomic_DNA"/>
</dbReference>
<reference evidence="1 2" key="1">
    <citation type="journal article" date="2011" name="Cell">
        <title>The monarch butterfly genome yields insights into long-distance migration.</title>
        <authorList>
            <person name="Zhan S."/>
            <person name="Merlin C."/>
            <person name="Boore J.L."/>
            <person name="Reppert S.M."/>
        </authorList>
    </citation>
    <scope>NUCLEOTIDE SEQUENCE [LARGE SCALE GENOMIC DNA]</scope>
    <source>
        <strain evidence="1">F-2</strain>
    </source>
</reference>
<comment type="caution">
    <text evidence="1">The sequence shown here is derived from an EMBL/GenBank/DDBJ whole genome shotgun (WGS) entry which is preliminary data.</text>
</comment>
<dbReference type="AlphaFoldDB" id="A0A212EPW1"/>
<dbReference type="InterPro" id="IPR036291">
    <property type="entry name" value="NAD(P)-bd_dom_sf"/>
</dbReference>